<comment type="similarity">
    <text evidence="1 5">Belongs to the cyclin family.</text>
</comment>
<evidence type="ECO:0000256" key="2">
    <source>
        <dbReference type="ARBA" id="ARBA00022618"/>
    </source>
</evidence>
<dbReference type="CDD" id="cd20537">
    <property type="entry name" value="CYCLIN_CCNO-like_rpt2"/>
    <property type="match status" value="1"/>
</dbReference>
<keyword evidence="2" id="KW-0132">Cell division</keyword>
<proteinExistence type="inferred from homology"/>
<feature type="domain" description="Cyclin-like" evidence="6">
    <location>
        <begin position="83"/>
        <end position="169"/>
    </location>
</feature>
<dbReference type="InterPro" id="IPR048258">
    <property type="entry name" value="Cyclins_cyclin-box"/>
</dbReference>
<dbReference type="InterPro" id="IPR013763">
    <property type="entry name" value="Cyclin-like_dom"/>
</dbReference>
<dbReference type="GO" id="GO:0016538">
    <property type="term" value="F:cyclin-dependent protein serine/threonine kinase regulator activity"/>
    <property type="evidence" value="ECO:0007669"/>
    <property type="project" value="UniProtKB-ARBA"/>
</dbReference>
<dbReference type="EMBL" id="NKCI01000364">
    <property type="protein sequence ID" value="RSL42513.1"/>
    <property type="molecule type" value="Genomic_DNA"/>
</dbReference>
<keyword evidence="3 5" id="KW-0195">Cyclin</keyword>
<dbReference type="Pfam" id="PF02984">
    <property type="entry name" value="Cyclin_C"/>
    <property type="match status" value="1"/>
</dbReference>
<dbReference type="PANTHER" id="PTHR10177">
    <property type="entry name" value="CYCLINS"/>
    <property type="match status" value="1"/>
</dbReference>
<sequence length="304" mass="34969">MAQHQRQIASDMSWAVSYQEQCIIARKLSMLTCDEYLEDVFKHLRDIEACLDIGNIATKTLPNASLISIQPEVKWFMRPYLLDFLIELHAAFGLLPETLFLAVNLLDRYCSKQMIYRKYYQLVGCTALLISAKYNDIKRQVPTIHELNDACDGLYDVGMFTQMELHILDTLDWMIGHPTACFFSQIIVMAKQEREDREIEHMAAYVREIALYHRDYVSIRPSVMAQASLTLAKTILSRIKIGNAEWNVAKYMLLSNHLRSPSSSLIRKYSTPALSQVSQKLASFLDEQAAINYRPYRGSEPVPE</sequence>
<dbReference type="SMART" id="SM00385">
    <property type="entry name" value="CYCLIN"/>
    <property type="match status" value="2"/>
</dbReference>
<organism evidence="8 9">
    <name type="scientific">Fusarium duplospermum</name>
    <dbReference type="NCBI Taxonomy" id="1325734"/>
    <lineage>
        <taxon>Eukaryota</taxon>
        <taxon>Fungi</taxon>
        <taxon>Dikarya</taxon>
        <taxon>Ascomycota</taxon>
        <taxon>Pezizomycotina</taxon>
        <taxon>Sordariomycetes</taxon>
        <taxon>Hypocreomycetidae</taxon>
        <taxon>Hypocreales</taxon>
        <taxon>Nectriaceae</taxon>
        <taxon>Fusarium</taxon>
        <taxon>Fusarium solani species complex</taxon>
    </lineage>
</organism>
<feature type="domain" description="Cyclin-like" evidence="6">
    <location>
        <begin position="184"/>
        <end position="283"/>
    </location>
</feature>
<feature type="domain" description="Cyclin C-terminal" evidence="7">
    <location>
        <begin position="178"/>
        <end position="283"/>
    </location>
</feature>
<dbReference type="SMART" id="SM01332">
    <property type="entry name" value="Cyclin_C"/>
    <property type="match status" value="1"/>
</dbReference>
<dbReference type="PROSITE" id="PS00292">
    <property type="entry name" value="CYCLINS"/>
    <property type="match status" value="1"/>
</dbReference>
<evidence type="ECO:0000259" key="7">
    <source>
        <dbReference type="SMART" id="SM01332"/>
    </source>
</evidence>
<keyword evidence="4" id="KW-0131">Cell cycle</keyword>
<dbReference type="InterPro" id="IPR036915">
    <property type="entry name" value="Cyclin-like_sf"/>
</dbReference>
<dbReference type="GO" id="GO:0051301">
    <property type="term" value="P:cell division"/>
    <property type="evidence" value="ECO:0007669"/>
    <property type="project" value="UniProtKB-KW"/>
</dbReference>
<dbReference type="Gene3D" id="1.10.472.10">
    <property type="entry name" value="Cyclin-like"/>
    <property type="match status" value="2"/>
</dbReference>
<dbReference type="GO" id="GO:0051726">
    <property type="term" value="P:regulation of cell cycle"/>
    <property type="evidence" value="ECO:0007669"/>
    <property type="project" value="UniProtKB-ARBA"/>
</dbReference>
<evidence type="ECO:0000256" key="5">
    <source>
        <dbReference type="RuleBase" id="RU000383"/>
    </source>
</evidence>
<dbReference type="InterPro" id="IPR004367">
    <property type="entry name" value="Cyclin_C-dom"/>
</dbReference>
<dbReference type="GO" id="GO:0044843">
    <property type="term" value="P:cell cycle G1/S phase transition"/>
    <property type="evidence" value="ECO:0007669"/>
    <property type="project" value="UniProtKB-ARBA"/>
</dbReference>
<evidence type="ECO:0000313" key="9">
    <source>
        <dbReference type="Proteomes" id="UP000288168"/>
    </source>
</evidence>
<evidence type="ECO:0000256" key="1">
    <source>
        <dbReference type="ARBA" id="ARBA00008742"/>
    </source>
</evidence>
<reference evidence="8 9" key="1">
    <citation type="submission" date="2017-06" db="EMBL/GenBank/DDBJ databases">
        <title>Comparative genomic analysis of Ambrosia Fusariam Clade fungi.</title>
        <authorList>
            <person name="Stajich J.E."/>
            <person name="Carrillo J."/>
            <person name="Kijimoto T."/>
            <person name="Eskalen A."/>
            <person name="O'Donnell K."/>
            <person name="Kasson M."/>
        </authorList>
    </citation>
    <scope>NUCLEOTIDE SEQUENCE [LARGE SCALE GENOMIC DNA]</scope>
    <source>
        <strain evidence="8 9">NRRL62584</strain>
    </source>
</reference>
<keyword evidence="9" id="KW-1185">Reference proteome</keyword>
<dbReference type="SUPFAM" id="SSF47954">
    <property type="entry name" value="Cyclin-like"/>
    <property type="match status" value="2"/>
</dbReference>
<dbReference type="InterPro" id="IPR039361">
    <property type="entry name" value="Cyclin"/>
</dbReference>
<evidence type="ECO:0000256" key="4">
    <source>
        <dbReference type="ARBA" id="ARBA00023306"/>
    </source>
</evidence>
<dbReference type="Pfam" id="PF00134">
    <property type="entry name" value="Cyclin_N"/>
    <property type="match status" value="1"/>
</dbReference>
<dbReference type="STRING" id="1325734.A0A428NNY8"/>
<dbReference type="AlphaFoldDB" id="A0A428NNY8"/>
<dbReference type="Proteomes" id="UP000288168">
    <property type="component" value="Unassembled WGS sequence"/>
</dbReference>
<gene>
    <name evidence="8" type="ORF">CEP54_015458</name>
</gene>
<dbReference type="OrthoDB" id="5590282at2759"/>
<comment type="caution">
    <text evidence="8">The sequence shown here is derived from an EMBL/GenBank/DDBJ whole genome shotgun (WGS) entry which is preliminary data.</text>
</comment>
<evidence type="ECO:0000313" key="8">
    <source>
        <dbReference type="EMBL" id="RSL42513.1"/>
    </source>
</evidence>
<name>A0A428NNY8_9HYPO</name>
<protein>
    <submittedName>
        <fullName evidence="8">Uncharacterized protein</fullName>
    </submittedName>
</protein>
<evidence type="ECO:0000256" key="3">
    <source>
        <dbReference type="ARBA" id="ARBA00023127"/>
    </source>
</evidence>
<dbReference type="FunFam" id="1.10.472.10:FF:000010">
    <property type="entry name" value="G1/S-specific cyclin Cln1"/>
    <property type="match status" value="1"/>
</dbReference>
<accession>A0A428NNY8</accession>
<dbReference type="InterPro" id="IPR006671">
    <property type="entry name" value="Cyclin_N"/>
</dbReference>
<evidence type="ECO:0000259" key="6">
    <source>
        <dbReference type="SMART" id="SM00385"/>
    </source>
</evidence>
<dbReference type="CDD" id="cd20559">
    <property type="entry name" value="CYCLIN_ScCLN_like"/>
    <property type="match status" value="1"/>
</dbReference>